<dbReference type="Pfam" id="PF00023">
    <property type="entry name" value="Ank"/>
    <property type="match status" value="1"/>
</dbReference>
<evidence type="ECO:0000313" key="6">
    <source>
        <dbReference type="Proteomes" id="UP000738349"/>
    </source>
</evidence>
<evidence type="ECO:0000313" key="5">
    <source>
        <dbReference type="EMBL" id="KAH7146102.1"/>
    </source>
</evidence>
<dbReference type="CDD" id="cd00180">
    <property type="entry name" value="PKc"/>
    <property type="match status" value="1"/>
</dbReference>
<dbReference type="InterPro" id="IPR008271">
    <property type="entry name" value="Ser/Thr_kinase_AS"/>
</dbReference>
<protein>
    <recommendedName>
        <fullName evidence="4">Protein kinase domain-containing protein</fullName>
    </recommendedName>
</protein>
<dbReference type="SMART" id="SM00220">
    <property type="entry name" value="S_TKc"/>
    <property type="match status" value="1"/>
</dbReference>
<dbReference type="PROSITE" id="PS00108">
    <property type="entry name" value="PROTEIN_KINASE_ST"/>
    <property type="match status" value="1"/>
</dbReference>
<dbReference type="PANTHER" id="PTHR44329:SF214">
    <property type="entry name" value="PROTEIN KINASE DOMAIN-CONTAINING PROTEIN"/>
    <property type="match status" value="1"/>
</dbReference>
<dbReference type="PROSITE" id="PS50011">
    <property type="entry name" value="PROTEIN_KINASE_DOM"/>
    <property type="match status" value="1"/>
</dbReference>
<dbReference type="SUPFAM" id="SSF48403">
    <property type="entry name" value="Ankyrin repeat"/>
    <property type="match status" value="1"/>
</dbReference>
<evidence type="ECO:0000256" key="3">
    <source>
        <dbReference type="SAM" id="MobiDB-lite"/>
    </source>
</evidence>
<dbReference type="PROSITE" id="PS50297">
    <property type="entry name" value="ANK_REP_REGION"/>
    <property type="match status" value="1"/>
</dbReference>
<dbReference type="Pfam" id="PF00069">
    <property type="entry name" value="Pkinase"/>
    <property type="match status" value="1"/>
</dbReference>
<dbReference type="PROSITE" id="PS50088">
    <property type="entry name" value="ANK_REPEAT"/>
    <property type="match status" value="2"/>
</dbReference>
<keyword evidence="2" id="KW-0040">ANK repeat</keyword>
<dbReference type="PANTHER" id="PTHR44329">
    <property type="entry name" value="SERINE/THREONINE-PROTEIN KINASE TNNI3K-RELATED"/>
    <property type="match status" value="1"/>
</dbReference>
<dbReference type="SMART" id="SM00248">
    <property type="entry name" value="ANK"/>
    <property type="match status" value="3"/>
</dbReference>
<dbReference type="OrthoDB" id="4062651at2759"/>
<keyword evidence="6" id="KW-1185">Reference proteome</keyword>
<dbReference type="Proteomes" id="UP000738349">
    <property type="component" value="Unassembled WGS sequence"/>
</dbReference>
<organism evidence="5 6">
    <name type="scientific">Dactylonectria macrodidyma</name>
    <dbReference type="NCBI Taxonomy" id="307937"/>
    <lineage>
        <taxon>Eukaryota</taxon>
        <taxon>Fungi</taxon>
        <taxon>Dikarya</taxon>
        <taxon>Ascomycota</taxon>
        <taxon>Pezizomycotina</taxon>
        <taxon>Sordariomycetes</taxon>
        <taxon>Hypocreomycetidae</taxon>
        <taxon>Hypocreales</taxon>
        <taxon>Nectriaceae</taxon>
        <taxon>Dactylonectria</taxon>
    </lineage>
</organism>
<reference evidence="5" key="1">
    <citation type="journal article" date="2021" name="Nat. Commun.">
        <title>Genetic determinants of endophytism in the Arabidopsis root mycobiome.</title>
        <authorList>
            <person name="Mesny F."/>
            <person name="Miyauchi S."/>
            <person name="Thiergart T."/>
            <person name="Pickel B."/>
            <person name="Atanasova L."/>
            <person name="Karlsson M."/>
            <person name="Huettel B."/>
            <person name="Barry K.W."/>
            <person name="Haridas S."/>
            <person name="Chen C."/>
            <person name="Bauer D."/>
            <person name="Andreopoulos W."/>
            <person name="Pangilinan J."/>
            <person name="LaButti K."/>
            <person name="Riley R."/>
            <person name="Lipzen A."/>
            <person name="Clum A."/>
            <person name="Drula E."/>
            <person name="Henrissat B."/>
            <person name="Kohler A."/>
            <person name="Grigoriev I.V."/>
            <person name="Martin F.M."/>
            <person name="Hacquard S."/>
        </authorList>
    </citation>
    <scope>NUCLEOTIDE SEQUENCE</scope>
    <source>
        <strain evidence="5">MPI-CAGE-AT-0147</strain>
    </source>
</reference>
<accession>A0A9P9J266</accession>
<feature type="domain" description="Protein kinase" evidence="4">
    <location>
        <begin position="83"/>
        <end position="382"/>
    </location>
</feature>
<sequence length="949" mass="104817">MAESDFFGNQGFLESTARNLPPSTAVGLDVQGQPSSTGVAQGETLPRETLPKQPRFDYVHFVTFLGLRGIRIFPIEDVELKQSSHERQAGRGVSMSVVYGEVRDGENVRKPVAVKRAAYLGGQHSAAQGAAHDTWLLDLFFELQIMVHPSIQASNNIVRLLGIAFDDRDSDAAQPLAPWVIVEPAHEAFINLRGYFESQQRPATKQLSTACSLIADAADGLAILHVHSVIHGDVKPDNILIFPAPSGDGVMAKICDFGFSSISNPEDHDERRPLGLTRDWAAPEHDSGKGPPAFAQDVYSFGLVVAYIVLSGRRHLQELIDQADYSPVRLIDEIKTCLSRHPEDIADCPIDIRERIVALAQQCLARRPEDRPKSLESVRGFLCRADGQLDEGGTLRETVVPLPKSISSMAPESAHTDVTLARVYQGMKTASGKLPKWLRDRLVEQVEETLAHHQSDSEGPLGVKGGIDQRQRIQAAETALWTLHTLGTGSPPLAIPGYIDLADSGKRHELFAKLYRRQPSRFVLDNPLEEIRQFAEKAPTHGHAVADDGTSLYLHVAVYRNSPDLISWLIGAGASPDEMSPAGWSPLHVAVAMLHETCAAVLLDSGCNPNLPSRTQHGPQATPLATLVREGQIMAQAREADPKLRKFRSIYNLLIDRNADPWMTNVPGHHEPVSFMRMDGPLSAGVMSVVLDRHPMLANARDRSMETPIMRAAINGNLGVMRELLAHGADIEAADIVGYRTLHKLWNNMIDVKTIESRYWPFQSDLRPDSMRRRQAMTPIAQMRAAHDLLVSRGAGQGPSTGISSDTPAQSGFSNLRNILGPDRTCSLVASRIFSFRDVILYRHRGWLKEVVTINSVHPNGWLFRKLEPGELETLECLAREPKELQILRPTRHPSVVQLHICGAFPLDVAWPYYLVIRLGKIASMGEFQIRIRLTDVVGTSPCYPSHFC</sequence>
<feature type="repeat" description="ANK" evidence="2">
    <location>
        <begin position="704"/>
        <end position="736"/>
    </location>
</feature>
<dbReference type="Gene3D" id="1.10.510.10">
    <property type="entry name" value="Transferase(Phosphotransferase) domain 1"/>
    <property type="match status" value="1"/>
</dbReference>
<dbReference type="SUPFAM" id="SSF56112">
    <property type="entry name" value="Protein kinase-like (PK-like)"/>
    <property type="match status" value="1"/>
</dbReference>
<feature type="repeat" description="ANK" evidence="2">
    <location>
        <begin position="582"/>
        <end position="614"/>
    </location>
</feature>
<comment type="similarity">
    <text evidence="1">Belongs to the protein kinase superfamily. TKL Ser/Thr protein kinase family.</text>
</comment>
<evidence type="ECO:0000256" key="2">
    <source>
        <dbReference type="PROSITE-ProRule" id="PRU00023"/>
    </source>
</evidence>
<gene>
    <name evidence="5" type="ORF">EDB81DRAFT_484908</name>
</gene>
<dbReference type="GO" id="GO:0004674">
    <property type="term" value="F:protein serine/threonine kinase activity"/>
    <property type="evidence" value="ECO:0007669"/>
    <property type="project" value="TreeGrafter"/>
</dbReference>
<name>A0A9P9J266_9HYPO</name>
<evidence type="ECO:0000256" key="1">
    <source>
        <dbReference type="ARBA" id="ARBA00005843"/>
    </source>
</evidence>
<dbReference type="GO" id="GO:0005524">
    <property type="term" value="F:ATP binding"/>
    <property type="evidence" value="ECO:0007669"/>
    <property type="project" value="InterPro"/>
</dbReference>
<dbReference type="InterPro" id="IPR000719">
    <property type="entry name" value="Prot_kinase_dom"/>
</dbReference>
<dbReference type="EMBL" id="JAGMUV010000008">
    <property type="protein sequence ID" value="KAH7146102.1"/>
    <property type="molecule type" value="Genomic_DNA"/>
</dbReference>
<dbReference type="InterPro" id="IPR036770">
    <property type="entry name" value="Ankyrin_rpt-contain_sf"/>
</dbReference>
<evidence type="ECO:0000259" key="4">
    <source>
        <dbReference type="PROSITE" id="PS50011"/>
    </source>
</evidence>
<dbReference type="InterPro" id="IPR011009">
    <property type="entry name" value="Kinase-like_dom_sf"/>
</dbReference>
<proteinExistence type="inferred from homology"/>
<comment type="caution">
    <text evidence="5">The sequence shown here is derived from an EMBL/GenBank/DDBJ whole genome shotgun (WGS) entry which is preliminary data.</text>
</comment>
<dbReference type="Gene3D" id="1.25.40.20">
    <property type="entry name" value="Ankyrin repeat-containing domain"/>
    <property type="match status" value="2"/>
</dbReference>
<dbReference type="InterPro" id="IPR002110">
    <property type="entry name" value="Ankyrin_rpt"/>
</dbReference>
<dbReference type="AlphaFoldDB" id="A0A9P9J266"/>
<dbReference type="InterPro" id="IPR051681">
    <property type="entry name" value="Ser/Thr_Kinases-Pseudokinases"/>
</dbReference>
<dbReference type="Pfam" id="PF12796">
    <property type="entry name" value="Ank_2"/>
    <property type="match status" value="1"/>
</dbReference>
<feature type="region of interest" description="Disordered" evidence="3">
    <location>
        <begin position="13"/>
        <end position="47"/>
    </location>
</feature>
<feature type="compositionally biased region" description="Polar residues" evidence="3">
    <location>
        <begin position="13"/>
        <end position="22"/>
    </location>
</feature>